<dbReference type="InterPro" id="IPR046869">
    <property type="entry name" value="SLM1/RGC1-like_PH"/>
</dbReference>
<reference evidence="4 5" key="1">
    <citation type="submission" date="2016-03" db="EMBL/GenBank/DDBJ databases">
        <authorList>
            <person name="Devillers H."/>
        </authorList>
    </citation>
    <scope>NUCLEOTIDE SEQUENCE [LARGE SCALE GENOMIC DNA]</scope>
    <source>
        <strain evidence="4">CBS 6772</strain>
    </source>
</reference>
<feature type="compositionally biased region" description="Low complexity" evidence="2">
    <location>
        <begin position="737"/>
        <end position="761"/>
    </location>
</feature>
<dbReference type="Gene3D" id="1.20.1270.60">
    <property type="entry name" value="Arfaptin homology (AH) domain/BAR domain"/>
    <property type="match status" value="1"/>
</dbReference>
<protein>
    <submittedName>
        <fullName evidence="4">LAFE_0D05512g1_1</fullName>
    </submittedName>
</protein>
<dbReference type="EMBL" id="LT598492">
    <property type="protein sequence ID" value="SCW01120.1"/>
    <property type="molecule type" value="Genomic_DNA"/>
</dbReference>
<dbReference type="Pfam" id="PF20399">
    <property type="entry name" value="PH_20"/>
    <property type="match status" value="1"/>
</dbReference>
<dbReference type="InterPro" id="IPR046868">
    <property type="entry name" value="BAR_4"/>
</dbReference>
<feature type="region of interest" description="Disordered" evidence="2">
    <location>
        <begin position="723"/>
        <end position="761"/>
    </location>
</feature>
<feature type="compositionally biased region" description="Polar residues" evidence="2">
    <location>
        <begin position="723"/>
        <end position="736"/>
    </location>
</feature>
<dbReference type="Pfam" id="PF20400">
    <property type="entry name" value="BAR_4"/>
    <property type="match status" value="1"/>
</dbReference>
<dbReference type="PROSITE" id="PS50003">
    <property type="entry name" value="PH_DOMAIN"/>
    <property type="match status" value="1"/>
</dbReference>
<proteinExistence type="predicted"/>
<evidence type="ECO:0000313" key="4">
    <source>
        <dbReference type="EMBL" id="SCW01120.1"/>
    </source>
</evidence>
<dbReference type="PANTHER" id="PTHR31941">
    <property type="entry name" value="CYTOSKELETAL SIGNALING PROTEIN SLM1"/>
    <property type="match status" value="1"/>
</dbReference>
<feature type="region of interest" description="Disordered" evidence="2">
    <location>
        <begin position="861"/>
        <end position="896"/>
    </location>
</feature>
<name>A0A1G4MB55_LACFM</name>
<dbReference type="SUPFAM" id="SSF50729">
    <property type="entry name" value="PH domain-like"/>
    <property type="match status" value="1"/>
</dbReference>
<dbReference type="SMART" id="SM00233">
    <property type="entry name" value="PH"/>
    <property type="match status" value="1"/>
</dbReference>
<dbReference type="InterPro" id="IPR001849">
    <property type="entry name" value="PH_domain"/>
</dbReference>
<feature type="compositionally biased region" description="Polar residues" evidence="2">
    <location>
        <begin position="881"/>
        <end position="896"/>
    </location>
</feature>
<dbReference type="InterPro" id="IPR027267">
    <property type="entry name" value="AH/BAR_dom_sf"/>
</dbReference>
<feature type="region of interest" description="Disordered" evidence="2">
    <location>
        <begin position="561"/>
        <end position="581"/>
    </location>
</feature>
<dbReference type="STRING" id="4955.A0A1G4MB55"/>
<keyword evidence="5" id="KW-1185">Reference proteome</keyword>
<evidence type="ECO:0000313" key="5">
    <source>
        <dbReference type="Proteomes" id="UP000190831"/>
    </source>
</evidence>
<sequence>MHQEVESYAPSVSSSSVFKEEDDASSLFSNDSDYLMEIGDGSDANETVLPKTDFHSPFYVNVPTPNQSPLSIEYSDGGPDAANSFVREYPTDILLDRFTKWRKILKGIANYLREVSYAQEQFARINYQLKGSVKFPFLTDLEETTNRLVDPLVQKGKKPAASATNLNKVKNIEEDLAHATQSLPDLSLQPGAVDDSSSASSGFMKFGSGSVQDIQVVLKKYHLSLANQQLKMSKELTSIVIPRIDELRKDLQAKIKEIKELHGDFRTNINEHVALTGQLLQKYMASIKFISTHSKSSDALKLKNDQHLKPKHDPYLLKLQLDLQLKRQLLEENYLQEAYINLQSSGMELEKIIFGEIQHTLQRYSTLIDTEARVSINNLCHELHQGILNKPPAVEWDHFVGHHPKCLINWKSTEPIPQPRKLSDIRYPRMKSALAKCIRAGYLLKKSKILKNYNKGYFVLTSNYLHEFKSSNFFKQTQDTTEKKDHGEVQTGHKKRGLTPVMSIPLNESILMESSDNKFALHGMTTFSNQYEKKSTDTGKMISKSTSTIHKILKTGAKVQAHKKGHNHTSLEKKPEIPTTPVATESNKVTTWVFKTVSQSTPEDAKDFKKWVTELKNLTTFNNSMDRAKFIEEKILRAHSRASSLNLIKLNSENSVNSASLSRIALTPVKSSRVDRDNKPHFIQIGQQPLLDPASLRSKVNTPAIDDNGNLIMAMDGRPPSVFSVSALSSPHQSPNQSAASIGANSGSSQGGQTSPQSHQGFAITSNGVTAITHAPAVHKRNVSIHSAPTSGPNSDHSSPNVPISTPGSVLSGGSGGGYFAIPVRATSQSSTPNSVSGDVIHGSHSQASLPRVRLNDQDMAHERSERVGSPTLRGERPGMTSRTSDGQLASRPTSYHNVRKSINSSATSLSSGGESLGNLYLNPRQNNSAHALTSTKTQPIRKHRKNVSFGSLNSLLFSKKAGDVNNNNMTDYFMSGNRIQENDDDTINLNQSLYS</sequence>
<feature type="region of interest" description="Disordered" evidence="2">
    <location>
        <begin position="785"/>
        <end position="806"/>
    </location>
</feature>
<keyword evidence="1" id="KW-0597">Phosphoprotein</keyword>
<dbReference type="Gene3D" id="2.30.29.30">
    <property type="entry name" value="Pleckstrin-homology domain (PH domain)/Phosphotyrosine-binding domain (PTB)"/>
    <property type="match status" value="1"/>
</dbReference>
<dbReference type="OMA" id="DIRYPKM"/>
<dbReference type="OrthoDB" id="2264563at2759"/>
<dbReference type="InterPro" id="IPR011993">
    <property type="entry name" value="PH-like_dom_sf"/>
</dbReference>
<dbReference type="AlphaFoldDB" id="A0A1G4MB55"/>
<dbReference type="PANTHER" id="PTHR31941:SF15">
    <property type="entry name" value="ACTIVATOR OF SKN7 PROTEIN 10-RELATED"/>
    <property type="match status" value="1"/>
</dbReference>
<evidence type="ECO:0000256" key="1">
    <source>
        <dbReference type="ARBA" id="ARBA00022553"/>
    </source>
</evidence>
<gene>
    <name evidence="4" type="ORF">LAFE_0D05512G</name>
</gene>
<feature type="domain" description="PH" evidence="3">
    <location>
        <begin position="436"/>
        <end position="620"/>
    </location>
</feature>
<evidence type="ECO:0000259" key="3">
    <source>
        <dbReference type="PROSITE" id="PS50003"/>
    </source>
</evidence>
<organism evidence="4 5">
    <name type="scientific">Lachancea fermentati</name>
    <name type="common">Zygosaccharomyces fermentati</name>
    <dbReference type="NCBI Taxonomy" id="4955"/>
    <lineage>
        <taxon>Eukaryota</taxon>
        <taxon>Fungi</taxon>
        <taxon>Dikarya</taxon>
        <taxon>Ascomycota</taxon>
        <taxon>Saccharomycotina</taxon>
        <taxon>Saccharomycetes</taxon>
        <taxon>Saccharomycetales</taxon>
        <taxon>Saccharomycetaceae</taxon>
        <taxon>Lachancea</taxon>
    </lineage>
</organism>
<accession>A0A1G4MB55</accession>
<evidence type="ECO:0000256" key="2">
    <source>
        <dbReference type="SAM" id="MobiDB-lite"/>
    </source>
</evidence>
<dbReference type="Proteomes" id="UP000190831">
    <property type="component" value="Chromosome D"/>
</dbReference>